<comment type="caution">
    <text evidence="2">The sequence shown here is derived from an EMBL/GenBank/DDBJ whole genome shotgun (WGS) entry which is preliminary data.</text>
</comment>
<dbReference type="Proteomes" id="UP001174205">
    <property type="component" value="Unassembled WGS sequence"/>
</dbReference>
<evidence type="ECO:0000313" key="2">
    <source>
        <dbReference type="EMBL" id="MDN4604657.1"/>
    </source>
</evidence>
<feature type="compositionally biased region" description="Gly residues" evidence="1">
    <location>
        <begin position="36"/>
        <end position="45"/>
    </location>
</feature>
<feature type="compositionally biased region" description="Low complexity" evidence="1">
    <location>
        <begin position="46"/>
        <end position="55"/>
    </location>
</feature>
<accession>A0ABT8JI79</accession>
<sequence>MAAGYSTRLYPLTKVYAEVAAAGFKEPYHSGSADGPSGGAGGNCGDAGLAGEQAE</sequence>
<evidence type="ECO:0000256" key="1">
    <source>
        <dbReference type="SAM" id="MobiDB-lite"/>
    </source>
</evidence>
<dbReference type="EMBL" id="JAROCD010000014">
    <property type="protein sequence ID" value="MDN4604657.1"/>
    <property type="molecule type" value="Genomic_DNA"/>
</dbReference>
<dbReference type="RefSeq" id="WP_301249050.1">
    <property type="nucleotide sequence ID" value="NZ_JAROCD010000014.1"/>
</dbReference>
<protein>
    <submittedName>
        <fullName evidence="2">Uncharacterized protein</fullName>
    </submittedName>
</protein>
<gene>
    <name evidence="2" type="ORF">P5G61_25745</name>
</gene>
<proteinExistence type="predicted"/>
<organism evidence="2 3">
    <name type="scientific">Paenibacillus vandeheii</name>
    <dbReference type="NCBI Taxonomy" id="3035917"/>
    <lineage>
        <taxon>Bacteria</taxon>
        <taxon>Bacillati</taxon>
        <taxon>Bacillota</taxon>
        <taxon>Bacilli</taxon>
        <taxon>Bacillales</taxon>
        <taxon>Paenibacillaceae</taxon>
        <taxon>Paenibacillus</taxon>
    </lineage>
</organism>
<feature type="region of interest" description="Disordered" evidence="1">
    <location>
        <begin position="27"/>
        <end position="55"/>
    </location>
</feature>
<evidence type="ECO:0000313" key="3">
    <source>
        <dbReference type="Proteomes" id="UP001174205"/>
    </source>
</evidence>
<reference evidence="2" key="1">
    <citation type="submission" date="2023-03" db="EMBL/GenBank/DDBJ databases">
        <title>MT1 and MT2 Draft Genomes of Novel Species.</title>
        <authorList>
            <person name="Venkateswaran K."/>
        </authorList>
    </citation>
    <scope>NUCLEOTIDE SEQUENCE</scope>
    <source>
        <strain evidence="2">F6_3S_P_1C</strain>
    </source>
</reference>
<name>A0ABT8JI79_9BACL</name>
<keyword evidence="3" id="KW-1185">Reference proteome</keyword>